<dbReference type="STRING" id="50429.A0A2B4SU64"/>
<dbReference type="EMBL" id="LSMT01000020">
    <property type="protein sequence ID" value="PFX32689.1"/>
    <property type="molecule type" value="Genomic_DNA"/>
</dbReference>
<evidence type="ECO:0000313" key="3">
    <source>
        <dbReference type="Proteomes" id="UP000225706"/>
    </source>
</evidence>
<proteinExistence type="predicted"/>
<dbReference type="InterPro" id="IPR036397">
    <property type="entry name" value="RNaseH_sf"/>
</dbReference>
<comment type="caution">
    <text evidence="2">The sequence shown here is derived from an EMBL/GenBank/DDBJ whole genome shotgun (WGS) entry which is preliminary data.</text>
</comment>
<dbReference type="OrthoDB" id="5980098at2759"/>
<dbReference type="GO" id="GO:0003676">
    <property type="term" value="F:nucleic acid binding"/>
    <property type="evidence" value="ECO:0007669"/>
    <property type="project" value="InterPro"/>
</dbReference>
<accession>A0A2B4SU64</accession>
<sequence length="470" mass="53515">MANRRRVLRERNESGFSSFLQNLKGILKIFLSSDIQITNEELVEVRQQLIEANGTLSLLQRDIERGDPNPTGLPGETLKEPLTNLSNDIGSIVLILRDATMQSNESNEDSYSAPFVPHVSGLGRKKYDITKEQLEHLRSLFFSWTQIANMLQVSISTIQRRRREFGLGDVFEGFSNITDDELDQIYLSITGNASEGPVTPNIGRRRFIGALRSRGLHVQRWRVTDCLHRLDPVDGKTRLLIYVCCCNNNKADTVLSLFEKGVEQWGLPSRVRSDYGMENYYVGQYMIQNRGESRGSIITGSSVHNSRVERTHRDIYSGVLAFYSRIFETMEEEGLLNILDDVHLFCLHYVYLARINKSLKEFVDQMNHHPVSTEKNQSPLQMWERGMLENMHSGHTALSPSEIDEFGLDPENGYLVEDEDYQVNIVPPSVNLSDGHLNCLPCPLQDDNNCGIDIYNHCVQFVYSLMSSSP</sequence>
<protein>
    <recommendedName>
        <fullName evidence="1">Integrase core domain-containing protein</fullName>
    </recommendedName>
</protein>
<feature type="domain" description="Integrase core" evidence="1">
    <location>
        <begin position="220"/>
        <end position="397"/>
    </location>
</feature>
<dbReference type="InterPro" id="IPR058913">
    <property type="entry name" value="Integrase_dom_put"/>
</dbReference>
<dbReference type="AlphaFoldDB" id="A0A2B4SU64"/>
<dbReference type="Proteomes" id="UP000225706">
    <property type="component" value="Unassembled WGS sequence"/>
</dbReference>
<dbReference type="SUPFAM" id="SSF53098">
    <property type="entry name" value="Ribonuclease H-like"/>
    <property type="match status" value="1"/>
</dbReference>
<organism evidence="2 3">
    <name type="scientific">Stylophora pistillata</name>
    <name type="common">Smooth cauliflower coral</name>
    <dbReference type="NCBI Taxonomy" id="50429"/>
    <lineage>
        <taxon>Eukaryota</taxon>
        <taxon>Metazoa</taxon>
        <taxon>Cnidaria</taxon>
        <taxon>Anthozoa</taxon>
        <taxon>Hexacorallia</taxon>
        <taxon>Scleractinia</taxon>
        <taxon>Astrocoeniina</taxon>
        <taxon>Pocilloporidae</taxon>
        <taxon>Stylophora</taxon>
    </lineage>
</organism>
<dbReference type="Pfam" id="PF24764">
    <property type="entry name" value="rva_4"/>
    <property type="match status" value="1"/>
</dbReference>
<evidence type="ECO:0000313" key="2">
    <source>
        <dbReference type="EMBL" id="PFX32689.1"/>
    </source>
</evidence>
<evidence type="ECO:0000259" key="1">
    <source>
        <dbReference type="Pfam" id="PF24764"/>
    </source>
</evidence>
<gene>
    <name evidence="2" type="ORF">AWC38_SpisGene2508</name>
</gene>
<dbReference type="InterPro" id="IPR012337">
    <property type="entry name" value="RNaseH-like_sf"/>
</dbReference>
<dbReference type="Gene3D" id="3.30.420.10">
    <property type="entry name" value="Ribonuclease H-like superfamily/Ribonuclease H"/>
    <property type="match status" value="1"/>
</dbReference>
<keyword evidence="3" id="KW-1185">Reference proteome</keyword>
<dbReference type="PANTHER" id="PTHR46791">
    <property type="entry name" value="EXPRESSED PROTEIN"/>
    <property type="match status" value="1"/>
</dbReference>
<reference evidence="3" key="1">
    <citation type="journal article" date="2017" name="bioRxiv">
        <title>Comparative analysis of the genomes of Stylophora pistillata and Acropora digitifera provides evidence for extensive differences between species of corals.</title>
        <authorList>
            <person name="Voolstra C.R."/>
            <person name="Li Y."/>
            <person name="Liew Y.J."/>
            <person name="Baumgarten S."/>
            <person name="Zoccola D."/>
            <person name="Flot J.-F."/>
            <person name="Tambutte S."/>
            <person name="Allemand D."/>
            <person name="Aranda M."/>
        </authorList>
    </citation>
    <scope>NUCLEOTIDE SEQUENCE [LARGE SCALE GENOMIC DNA]</scope>
</reference>
<dbReference type="PANTHER" id="PTHR46791:SF4">
    <property type="match status" value="1"/>
</dbReference>
<name>A0A2B4SU64_STYPI</name>